<organism evidence="1 2">
    <name type="scientific">Candidatus Filomicrobium marinum</name>
    <dbReference type="NCBI Taxonomy" id="1608628"/>
    <lineage>
        <taxon>Bacteria</taxon>
        <taxon>Pseudomonadati</taxon>
        <taxon>Pseudomonadota</taxon>
        <taxon>Alphaproteobacteria</taxon>
        <taxon>Hyphomicrobiales</taxon>
        <taxon>Hyphomicrobiaceae</taxon>
        <taxon>Filomicrobium</taxon>
    </lineage>
</organism>
<dbReference type="EMBL" id="LN829119">
    <property type="protein sequence ID" value="CPR16492.1"/>
    <property type="molecule type" value="Genomic_DNA"/>
</dbReference>
<name>A0A0D6JBL0_9HYPH</name>
<sequence length="86" mass="9389">MLCFFIRDLLGHYVKSYLVLLLRNAGDARSLDGAFPCRRIDGREAGEPEAVSRAASFREHGGVGRWRIAAEAGRGFSGASRRPLPG</sequence>
<evidence type="ECO:0000313" key="1">
    <source>
        <dbReference type="EMBL" id="CPR16492.1"/>
    </source>
</evidence>
<dbReference type="KEGG" id="fiy:BN1229_v1_0833"/>
<keyword evidence="2" id="KW-1185">Reference proteome</keyword>
<gene>
    <name evidence="1" type="ORF">YBN1229_v1_0833</name>
</gene>
<dbReference type="Proteomes" id="UP000033187">
    <property type="component" value="Chromosome 1"/>
</dbReference>
<dbReference type="AlphaFoldDB" id="A0A0D6JBL0"/>
<proteinExistence type="predicted"/>
<evidence type="ECO:0000313" key="2">
    <source>
        <dbReference type="Proteomes" id="UP000033187"/>
    </source>
</evidence>
<protein>
    <submittedName>
        <fullName evidence="1">Uncharacterized protein</fullName>
    </submittedName>
</protein>
<reference evidence="2" key="1">
    <citation type="submission" date="2015-02" db="EMBL/GenBank/DDBJ databases">
        <authorList>
            <person name="Chooi Y.-H."/>
        </authorList>
    </citation>
    <scope>NUCLEOTIDE SEQUENCE [LARGE SCALE GENOMIC DNA]</scope>
    <source>
        <strain evidence="2">strain Y</strain>
    </source>
</reference>
<accession>A0A0D6JBL0</accession>